<evidence type="ECO:0000313" key="8">
    <source>
        <dbReference type="Proteomes" id="UP000536179"/>
    </source>
</evidence>
<evidence type="ECO:0000256" key="1">
    <source>
        <dbReference type="ARBA" id="ARBA00022485"/>
    </source>
</evidence>
<dbReference type="Pfam" id="PF13472">
    <property type="entry name" value="Lipase_GDSL_2"/>
    <property type="match status" value="1"/>
</dbReference>
<evidence type="ECO:0000256" key="3">
    <source>
        <dbReference type="ARBA" id="ARBA00023002"/>
    </source>
</evidence>
<dbReference type="InterPro" id="IPR036514">
    <property type="entry name" value="SGNH_hydro_sf"/>
</dbReference>
<dbReference type="RefSeq" id="WP_184304165.1">
    <property type="nucleotide sequence ID" value="NZ_JACHXU010000005.1"/>
</dbReference>
<dbReference type="PANTHER" id="PTHR43498:SF1">
    <property type="entry name" value="COB--COM HETERODISULFIDE REDUCTASE IRON-SULFUR SUBUNIT A"/>
    <property type="match status" value="1"/>
</dbReference>
<evidence type="ECO:0000313" key="7">
    <source>
        <dbReference type="EMBL" id="MBB3206009.1"/>
    </source>
</evidence>
<dbReference type="SUPFAM" id="SSF52266">
    <property type="entry name" value="SGNH hydrolase"/>
    <property type="match status" value="1"/>
</dbReference>
<proteinExistence type="predicted"/>
<dbReference type="GO" id="GO:0046872">
    <property type="term" value="F:metal ion binding"/>
    <property type="evidence" value="ECO:0007669"/>
    <property type="project" value="UniProtKB-KW"/>
</dbReference>
<dbReference type="Proteomes" id="UP000536179">
    <property type="component" value="Unassembled WGS sequence"/>
</dbReference>
<dbReference type="AlphaFoldDB" id="A0A7W5DWU6"/>
<dbReference type="InterPro" id="IPR013830">
    <property type="entry name" value="SGNH_hydro"/>
</dbReference>
<dbReference type="Gene3D" id="3.50.50.60">
    <property type="entry name" value="FAD/NAD(P)-binding domain"/>
    <property type="match status" value="1"/>
</dbReference>
<dbReference type="EMBL" id="JACHXU010000005">
    <property type="protein sequence ID" value="MBB3206009.1"/>
    <property type="molecule type" value="Genomic_DNA"/>
</dbReference>
<dbReference type="SUPFAM" id="SSF51905">
    <property type="entry name" value="FAD/NAD(P)-binding domain"/>
    <property type="match status" value="1"/>
</dbReference>
<dbReference type="GO" id="GO:0051539">
    <property type="term" value="F:4 iron, 4 sulfur cluster binding"/>
    <property type="evidence" value="ECO:0007669"/>
    <property type="project" value="UniProtKB-KW"/>
</dbReference>
<comment type="caution">
    <text evidence="7">The sequence shown here is derived from an EMBL/GenBank/DDBJ whole genome shotgun (WGS) entry which is preliminary data.</text>
</comment>
<keyword evidence="3" id="KW-0560">Oxidoreductase</keyword>
<dbReference type="GO" id="GO:0016788">
    <property type="term" value="F:hydrolase activity, acting on ester bonds"/>
    <property type="evidence" value="ECO:0007669"/>
    <property type="project" value="UniProtKB-ARBA"/>
</dbReference>
<gene>
    <name evidence="7" type="ORF">FHS27_001817</name>
</gene>
<accession>A0A7W5DWU6</accession>
<evidence type="ECO:0000256" key="5">
    <source>
        <dbReference type="ARBA" id="ARBA00023014"/>
    </source>
</evidence>
<evidence type="ECO:0000256" key="4">
    <source>
        <dbReference type="ARBA" id="ARBA00023004"/>
    </source>
</evidence>
<keyword evidence="5" id="KW-0411">Iron-sulfur</keyword>
<keyword evidence="8" id="KW-1185">Reference proteome</keyword>
<keyword evidence="4" id="KW-0408">Iron</keyword>
<sequence>MICSLEARSALGRFLWIRYLAIVACGLGFSTQSQVGQAVGAERNKTTVVCFGDSITRRGFPEILGRLLGVKAMNAGVAGHTSQEGLRRMNRDVIEKNPDVVVIFFGTNDIRVDSKKHVPVSDYAANLRTMIEKCRSHDSRVVICTLPPIDHAAYFKRHEKATFDQVGGLAKLMTEYRATAMEVARDAKVPVVDLNSLLPLEPIWMSPDGVHPREQGSAIIAKHVASAVRPLLLNHGRKPEHEEGATHADVVVYGGTSAGVIASVQVARMNRSVVLLEPGKYIGGMTSGGLGATDIGNKDVIGGLSREFYRRVAEHYADDSAWVHETREEFFSLRSKRTTLQEVSGPGATMWTFEPHVADKIFGELLQESGVEVQREQRIERVTMDATRILSLQTDAGETYHAKMFIDATYEGDLMAMAGVSYRVGREANSEYDETLNGIRDRTPKNQIYDSVDPYVIPGDRSSGLIPLVQNGDGGTPGEADHRVQAYNFRLCFTNVAANRRELLPPDDYDPGRYELAARRVERIVAKGMEPKMKNFCNPVWMPNFKTDINNSQGISTDFIGGNYEYPDADYATREKIWQTHENYVRGFWYFMSTSPRVQESLRSQFRAFGPCRDEFLDTQGFSNQLYVREARRMKSDYVMTEHNCRGNVVANDSVGMAAYGMDSHNCQRIVQGGAARNEGDVQEHGLRPYPISYRSIVPKADECENLLVPVCVSATHIAFGSIRMEPVFMVLGQSAAVAAVSAIDADVSVQQVYYSDLRELLWASGQVLTRGSDTKKHTIQTSVYRDVEWSNRDGDNDWNNQKNWTVNSLPSSQDSAFINLTGDNKVKYGQGVSPNLNAIYVGSEFGRAGELEITGGRLEATARSTRHTRVGLSGGHGTVEQSGGDVTLNSLQIGLDAQSKGIFRLSGGKLRLKRSVKPTLGSLDIGNTNYEGTAEFVISGGGLETQSGVTLGHADGEGRFTVDGSGPALIEIGSHNRGAGFWHQNSISTLKLIVDQRGIGSIKVNAYRGEGGDVTFEKNAFLEPGFHGTIRSGSWDVMSWAGTLIDHGLRLASGVDSDVWAFEFVDTDASGTEDTLRITARVKHTLPEDSITRLIAD</sequence>
<dbReference type="Pfam" id="PF12831">
    <property type="entry name" value="FAD_oxidored"/>
    <property type="match status" value="1"/>
</dbReference>
<evidence type="ECO:0000256" key="2">
    <source>
        <dbReference type="ARBA" id="ARBA00022723"/>
    </source>
</evidence>
<dbReference type="GO" id="GO:0016491">
    <property type="term" value="F:oxidoreductase activity"/>
    <property type="evidence" value="ECO:0007669"/>
    <property type="project" value="UniProtKB-KW"/>
</dbReference>
<evidence type="ECO:0000259" key="6">
    <source>
        <dbReference type="Pfam" id="PF13472"/>
    </source>
</evidence>
<feature type="domain" description="SGNH hydrolase-type esterase" evidence="6">
    <location>
        <begin position="50"/>
        <end position="218"/>
    </location>
</feature>
<dbReference type="PANTHER" id="PTHR43498">
    <property type="entry name" value="FERREDOXIN:COB-COM HETERODISULFIDE REDUCTASE SUBUNIT A"/>
    <property type="match status" value="1"/>
</dbReference>
<dbReference type="InterPro" id="IPR036188">
    <property type="entry name" value="FAD/NAD-bd_sf"/>
</dbReference>
<dbReference type="Gene3D" id="3.40.50.1110">
    <property type="entry name" value="SGNH hydrolase"/>
    <property type="match status" value="1"/>
</dbReference>
<organism evidence="7 8">
    <name type="scientific">Aporhodopirellula rubra</name>
    <dbReference type="NCBI Taxonomy" id="980271"/>
    <lineage>
        <taxon>Bacteria</taxon>
        <taxon>Pseudomonadati</taxon>
        <taxon>Planctomycetota</taxon>
        <taxon>Planctomycetia</taxon>
        <taxon>Pirellulales</taxon>
        <taxon>Pirellulaceae</taxon>
        <taxon>Aporhodopirellula</taxon>
    </lineage>
</organism>
<reference evidence="7 8" key="1">
    <citation type="submission" date="2020-08" db="EMBL/GenBank/DDBJ databases">
        <title>Genomic Encyclopedia of Type Strains, Phase III (KMG-III): the genomes of soil and plant-associated and newly described type strains.</title>
        <authorList>
            <person name="Whitman W."/>
        </authorList>
    </citation>
    <scope>NUCLEOTIDE SEQUENCE [LARGE SCALE GENOMIC DNA]</scope>
    <source>
        <strain evidence="7 8">CECT 8075</strain>
    </source>
</reference>
<keyword evidence="2" id="KW-0479">Metal-binding</keyword>
<name>A0A7W5DWU6_9BACT</name>
<protein>
    <submittedName>
        <fullName evidence="7">Lysophospholipase L1-like esterase</fullName>
    </submittedName>
</protein>
<keyword evidence="1" id="KW-0004">4Fe-4S</keyword>
<dbReference type="InterPro" id="IPR039650">
    <property type="entry name" value="HdrA-like"/>
</dbReference>